<evidence type="ECO:0000313" key="1">
    <source>
        <dbReference type="EMBL" id="SUX24523.1"/>
    </source>
</evidence>
<dbReference type="InterPro" id="IPR010982">
    <property type="entry name" value="Lambda_DNA-bd_dom_sf"/>
</dbReference>
<proteinExistence type="predicted"/>
<gene>
    <name evidence="1" type="ORF">NCTC13294_01917</name>
</gene>
<dbReference type="RefSeq" id="WP_115612819.1">
    <property type="nucleotide sequence ID" value="NZ_JBHLZC010000003.1"/>
</dbReference>
<protein>
    <submittedName>
        <fullName evidence="1">Predicted transcriptional regulator</fullName>
    </submittedName>
</protein>
<dbReference type="InterPro" id="IPR014057">
    <property type="entry name" value="HI1420"/>
</dbReference>
<dbReference type="PANTHER" id="PTHR40275:SF1">
    <property type="entry name" value="SSL7038 PROTEIN"/>
    <property type="match status" value="1"/>
</dbReference>
<dbReference type="AlphaFoldDB" id="A0A381ECB5"/>
<dbReference type="EMBL" id="UFUW01000001">
    <property type="protein sequence ID" value="SUX24523.1"/>
    <property type="molecule type" value="Genomic_DNA"/>
</dbReference>
<accession>A0A381ECB5</accession>
<dbReference type="OrthoDB" id="9798416at2"/>
<dbReference type="PANTHER" id="PTHR40275">
    <property type="entry name" value="SSL7038 PROTEIN"/>
    <property type="match status" value="1"/>
</dbReference>
<dbReference type="NCBIfam" id="TIGR02684">
    <property type="entry name" value="dnstrm_HI1420"/>
    <property type="match status" value="1"/>
</dbReference>
<dbReference type="Proteomes" id="UP000254572">
    <property type="component" value="Unassembled WGS sequence"/>
</dbReference>
<keyword evidence="2" id="KW-1185">Reference proteome</keyword>
<evidence type="ECO:0000313" key="2">
    <source>
        <dbReference type="Proteomes" id="UP000254572"/>
    </source>
</evidence>
<sequence length="97" mass="10603">MTRIADLPTFDMAEQLRDAEDIAAYLQLALDDEDPAELAHALGIIARARGMTEIAQKSGMSREALYKALRPGSDPRFATISKVMKALDIKLMATPQA</sequence>
<reference evidence="1 2" key="1">
    <citation type="submission" date="2018-06" db="EMBL/GenBank/DDBJ databases">
        <authorList>
            <consortium name="Pathogen Informatics"/>
            <person name="Doyle S."/>
        </authorList>
    </citation>
    <scope>NUCLEOTIDE SEQUENCE [LARGE SCALE GENOMIC DNA]</scope>
    <source>
        <strain evidence="1 2">NCTC13294</strain>
    </source>
</reference>
<name>A0A381ECB5_9GAMM</name>
<organism evidence="1 2">
    <name type="scientific">Cardiobacterium valvarum</name>
    <dbReference type="NCBI Taxonomy" id="194702"/>
    <lineage>
        <taxon>Bacteria</taxon>
        <taxon>Pseudomonadati</taxon>
        <taxon>Pseudomonadota</taxon>
        <taxon>Gammaproteobacteria</taxon>
        <taxon>Cardiobacteriales</taxon>
        <taxon>Cardiobacteriaceae</taxon>
        <taxon>Cardiobacterium</taxon>
    </lineage>
</organism>
<dbReference type="GO" id="GO:0003677">
    <property type="term" value="F:DNA binding"/>
    <property type="evidence" value="ECO:0007669"/>
    <property type="project" value="InterPro"/>
</dbReference>
<dbReference type="Pfam" id="PF21716">
    <property type="entry name" value="dnstrm_HI1420"/>
    <property type="match status" value="1"/>
</dbReference>
<dbReference type="SUPFAM" id="SSF47413">
    <property type="entry name" value="lambda repressor-like DNA-binding domains"/>
    <property type="match status" value="1"/>
</dbReference>